<dbReference type="RefSeq" id="WP_098223778.1">
    <property type="nucleotide sequence ID" value="NZ_NTVJ01000232.1"/>
</dbReference>
<name>A0ABD6RV61_BACTU</name>
<proteinExistence type="predicted"/>
<evidence type="ECO:0000256" key="6">
    <source>
        <dbReference type="ARBA" id="ARBA00030782"/>
    </source>
</evidence>
<dbReference type="Proteomes" id="UP000219897">
    <property type="component" value="Unassembled WGS sequence"/>
</dbReference>
<keyword evidence="4" id="KW-0442">Lipid degradation</keyword>
<feature type="domain" description="Phosphatidylinositol-specific phospholipase C X" evidence="7">
    <location>
        <begin position="56"/>
        <end position="199"/>
    </location>
</feature>
<dbReference type="InterPro" id="IPR000909">
    <property type="entry name" value="PLipase_C_PInositol-sp_X_dom"/>
</dbReference>
<dbReference type="EC" id="4.6.1.13" evidence="2"/>
<evidence type="ECO:0000256" key="3">
    <source>
        <dbReference type="ARBA" id="ARBA00019758"/>
    </source>
</evidence>
<dbReference type="EMBL" id="NTYF01000230">
    <property type="protein sequence ID" value="PER38810.1"/>
    <property type="molecule type" value="Genomic_DNA"/>
</dbReference>
<dbReference type="Gene3D" id="3.20.20.190">
    <property type="entry name" value="Phosphatidylinositol (PI) phosphodiesterase"/>
    <property type="match status" value="1"/>
</dbReference>
<feature type="domain" description="Ricin B lectin" evidence="8">
    <location>
        <begin position="354"/>
        <end position="489"/>
    </location>
</feature>
<dbReference type="InterPro" id="IPR051057">
    <property type="entry name" value="PI-PLC_domain"/>
</dbReference>
<dbReference type="SMART" id="SM00458">
    <property type="entry name" value="RICIN"/>
    <property type="match status" value="1"/>
</dbReference>
<reference evidence="9 10" key="1">
    <citation type="submission" date="2017-09" db="EMBL/GenBank/DDBJ databases">
        <title>Large-scale bioinformatics analysis of Bacillus genomes uncovers conserved roles of natural products in bacterial physiology.</title>
        <authorList>
            <consortium name="Agbiome Team Llc"/>
            <person name="Bleich R.M."/>
            <person name="Kirk G.J."/>
            <person name="Santa Maria K.C."/>
            <person name="Allen S.E."/>
            <person name="Farag S."/>
            <person name="Shank E.A."/>
            <person name="Bowers A."/>
        </authorList>
    </citation>
    <scope>NUCLEOTIDE SEQUENCE [LARGE SCALE GENOMIC DNA]</scope>
    <source>
        <strain evidence="9 10">AFS005140</strain>
    </source>
</reference>
<comment type="caution">
    <text evidence="9">The sequence shown here is derived from an EMBL/GenBank/DDBJ whole genome shotgun (WGS) entry which is preliminary data.</text>
</comment>
<dbReference type="PANTHER" id="PTHR13593">
    <property type="match status" value="1"/>
</dbReference>
<dbReference type="InterPro" id="IPR000772">
    <property type="entry name" value="Ricin_B_lectin"/>
</dbReference>
<dbReference type="GO" id="GO:0016042">
    <property type="term" value="P:lipid catabolic process"/>
    <property type="evidence" value="ECO:0007669"/>
    <property type="project" value="UniProtKB-KW"/>
</dbReference>
<dbReference type="CDD" id="cd08586">
    <property type="entry name" value="PI-PLCc_BcPLC_like"/>
    <property type="match status" value="1"/>
</dbReference>
<dbReference type="PROSITE" id="PS50007">
    <property type="entry name" value="PIPLC_X_DOMAIN"/>
    <property type="match status" value="1"/>
</dbReference>
<protein>
    <recommendedName>
        <fullName evidence="3">1-phosphatidylinositol phosphodiesterase</fullName>
        <ecNumber evidence="2">4.6.1.13</ecNumber>
    </recommendedName>
    <alternativeName>
        <fullName evidence="5">Phosphatidylinositol diacylglycerol-lyase</fullName>
    </alternativeName>
    <alternativeName>
        <fullName evidence="6">Phosphatidylinositol-specific phospholipase C</fullName>
    </alternativeName>
</protein>
<keyword evidence="4" id="KW-0443">Lipid metabolism</keyword>
<evidence type="ECO:0000256" key="1">
    <source>
        <dbReference type="ARBA" id="ARBA00001316"/>
    </source>
</evidence>
<dbReference type="SMART" id="SM00148">
    <property type="entry name" value="PLCXc"/>
    <property type="match status" value="1"/>
</dbReference>
<accession>A0ABD6RV61</accession>
<dbReference type="AlphaFoldDB" id="A0ABD6RV61"/>
<evidence type="ECO:0000259" key="7">
    <source>
        <dbReference type="SMART" id="SM00148"/>
    </source>
</evidence>
<evidence type="ECO:0000313" key="9">
    <source>
        <dbReference type="EMBL" id="PER38810.1"/>
    </source>
</evidence>
<dbReference type="GO" id="GO:0004436">
    <property type="term" value="F:phosphatidylinositol diacylglycerol-lyase activity"/>
    <property type="evidence" value="ECO:0007669"/>
    <property type="project" value="UniProtKB-EC"/>
</dbReference>
<dbReference type="Gene3D" id="2.80.10.50">
    <property type="match status" value="1"/>
</dbReference>
<gene>
    <name evidence="9" type="ORF">CN495_34450</name>
</gene>
<dbReference type="PROSITE" id="PS50231">
    <property type="entry name" value="RICIN_B_LECTIN"/>
    <property type="match status" value="1"/>
</dbReference>
<comment type="catalytic activity">
    <reaction evidence="1">
        <text>a 1,2-diacyl-sn-glycero-3-phospho-(1D-myo-inositol) = 1D-myo-inositol 1,2-cyclic phosphate + a 1,2-diacyl-sn-glycerol</text>
        <dbReference type="Rhea" id="RHEA:17093"/>
        <dbReference type="ChEBI" id="CHEBI:17815"/>
        <dbReference type="ChEBI" id="CHEBI:57880"/>
        <dbReference type="ChEBI" id="CHEBI:58484"/>
        <dbReference type="EC" id="4.6.1.13"/>
    </reaction>
</comment>
<organism evidence="9 10">
    <name type="scientific">Bacillus thuringiensis</name>
    <dbReference type="NCBI Taxonomy" id="1428"/>
    <lineage>
        <taxon>Bacteria</taxon>
        <taxon>Bacillati</taxon>
        <taxon>Bacillota</taxon>
        <taxon>Bacilli</taxon>
        <taxon>Bacillales</taxon>
        <taxon>Bacillaceae</taxon>
        <taxon>Bacillus</taxon>
        <taxon>Bacillus cereus group</taxon>
    </lineage>
</organism>
<evidence type="ECO:0000259" key="8">
    <source>
        <dbReference type="SMART" id="SM00458"/>
    </source>
</evidence>
<sequence length="491" mass="55664">MGIYNNKTSCIDSPSIRSSYPSYVDRNGTLTMDRHGFNVQPIASYINRDWMNYIPDSRRISELSIPGTHGSMALYGGIGGHITVNQTMKLQNQLNSGIRYFDIRCRHYYNNFPIHHELVYQNAYFGPDVLDRMINFLIQNPSETILMRVKEEYNPTGNTRTFAETFESFWTPNQRYFWNPNSNNPTLGEVRGRIILLQQFPANRGWFGINWGSLDIQDQYDVANRSQIYAKWEKVRNHFFRAMQNRNQISVNHLSGTGGAGGPTPWFVASGFAYQQNNSLAYQLSSNPSPNWPDNPRYSPTSGPVFYGGTNVLSTRRIRDGRFTHTGIVAADFPGKGLIDGTIALNFPGTLSGDFQIVTALNSSSVLDLNGPNNVTLWSNNQGDHQRWNFTYNQSKKAYAIRSVSNPSLVLAWNVPSTNRNVFATSGPHLDEHYWIVEPFQNGYVFKNKRDTDLVLDVVESGTGLGTNIVVHDRHPSNTTARNQTFFIRPI</sequence>
<dbReference type="InterPro" id="IPR017946">
    <property type="entry name" value="PLC-like_Pdiesterase_TIM-brl"/>
</dbReference>
<dbReference type="Pfam" id="PF00388">
    <property type="entry name" value="PI-PLC-X"/>
    <property type="match status" value="1"/>
</dbReference>
<evidence type="ECO:0000313" key="10">
    <source>
        <dbReference type="Proteomes" id="UP000219897"/>
    </source>
</evidence>
<dbReference type="PANTHER" id="PTHR13593:SF113">
    <property type="entry name" value="SI:DKEY-266F7.9"/>
    <property type="match status" value="1"/>
</dbReference>
<dbReference type="SUPFAM" id="SSF51695">
    <property type="entry name" value="PLC-like phosphodiesterases"/>
    <property type="match status" value="1"/>
</dbReference>
<dbReference type="SUPFAM" id="SSF50370">
    <property type="entry name" value="Ricin B-like lectins"/>
    <property type="match status" value="1"/>
</dbReference>
<evidence type="ECO:0000256" key="4">
    <source>
        <dbReference type="ARBA" id="ARBA00022963"/>
    </source>
</evidence>
<dbReference type="InterPro" id="IPR035992">
    <property type="entry name" value="Ricin_B-like_lectins"/>
</dbReference>
<evidence type="ECO:0000256" key="2">
    <source>
        <dbReference type="ARBA" id="ARBA00012581"/>
    </source>
</evidence>
<evidence type="ECO:0000256" key="5">
    <source>
        <dbReference type="ARBA" id="ARBA00030474"/>
    </source>
</evidence>
<dbReference type="CDD" id="cd23445">
    <property type="entry name" value="beta-trefoil_Ricin_HA17-like"/>
    <property type="match status" value="1"/>
</dbReference>